<feature type="domain" description="DUF6603" evidence="2">
    <location>
        <begin position="471"/>
        <end position="1057"/>
    </location>
</feature>
<evidence type="ECO:0000313" key="4">
    <source>
        <dbReference type="Proteomes" id="UP000319894"/>
    </source>
</evidence>
<feature type="compositionally biased region" description="Gly residues" evidence="1">
    <location>
        <begin position="971"/>
        <end position="985"/>
    </location>
</feature>
<accession>A0A554MVP0</accession>
<dbReference type="AlphaFoldDB" id="A0A554MVP0"/>
<dbReference type="InParanoid" id="A0A554MVP0"/>
<keyword evidence="4" id="KW-1185">Reference proteome</keyword>
<dbReference type="InterPro" id="IPR046538">
    <property type="entry name" value="DUF6603"/>
</dbReference>
<gene>
    <name evidence="3" type="ORF">DP107_16855</name>
</gene>
<dbReference type="Pfam" id="PF20248">
    <property type="entry name" value="DUF6603"/>
    <property type="match status" value="1"/>
</dbReference>
<reference evidence="3 4" key="1">
    <citation type="submission" date="2018-06" db="EMBL/GenBank/DDBJ databases">
        <title>Natronomonas sp. F16-60 a new haloarchaeon isolated from a solar saltern of Isla Cristina, Huelva, Spain.</title>
        <authorList>
            <person name="Duran-Viseras A."/>
            <person name="Sanchez-Porro C."/>
            <person name="Ventosa A."/>
        </authorList>
    </citation>
    <scope>NUCLEOTIDE SEQUENCE [LARGE SCALE GENOMIC DNA]</scope>
    <source>
        <strain evidence="3 4">F16-60</strain>
    </source>
</reference>
<dbReference type="Proteomes" id="UP000319894">
    <property type="component" value="Unassembled WGS sequence"/>
</dbReference>
<name>A0A554MVP0_9EURY</name>
<protein>
    <recommendedName>
        <fullName evidence="2">DUF6603 domain-containing protein</fullName>
    </recommendedName>
</protein>
<comment type="caution">
    <text evidence="3">The sequence shown here is derived from an EMBL/GenBank/DDBJ whole genome shotgun (WGS) entry which is preliminary data.</text>
</comment>
<dbReference type="EMBL" id="QMDX01000016">
    <property type="protein sequence ID" value="TSD09195.1"/>
    <property type="molecule type" value="Genomic_DNA"/>
</dbReference>
<organism evidence="3 4">
    <name type="scientific">Haloglomus irregulare</name>
    <dbReference type="NCBI Taxonomy" id="2234134"/>
    <lineage>
        <taxon>Archaea</taxon>
        <taxon>Methanobacteriati</taxon>
        <taxon>Methanobacteriota</taxon>
        <taxon>Stenosarchaea group</taxon>
        <taxon>Halobacteria</taxon>
        <taxon>Halobacteriales</taxon>
        <taxon>Natronomonadaceae</taxon>
        <taxon>Haloglomus</taxon>
    </lineage>
</organism>
<evidence type="ECO:0000256" key="1">
    <source>
        <dbReference type="SAM" id="MobiDB-lite"/>
    </source>
</evidence>
<proteinExistence type="predicted"/>
<feature type="compositionally biased region" description="Polar residues" evidence="1">
    <location>
        <begin position="1198"/>
        <end position="1215"/>
    </location>
</feature>
<sequence length="1215" mass="129308">MPTGAQLTVELVKIVEPLVTAFEDGPEGVEGLLTETGIGEELLSEDPAKVFDTIESGVQGPGQSLKKTIVELAEEASAAMGPVEGLGDLDNVDWAAFFEAVEFEDLESIAKSAKGIYESVQALSTVTIEAPGADTLADALLDYLLITYLERHHADFHGLCCMLGVIIEGSDTEPDKLVLENLAKGFQDPLGQAQTLFQWAGKENPFGAVFLLHYLKKGIRGAGMPASVTEVSDERLAAYTGADGPDDLAPDAIVHGNRQLSIPFLSYQHDTGGTAEVGARLVPIPPEQNTKYLSGLALVLYGSLDSELSAPVGTDWTVTSDASGKLANRGVRAQPTTEPSLEFTPLNVAGSKTDSPADQSIDTLVWELGLEYDAKPDEVLSVPLETAVGQLIFKKFDLDTTFEYEGGQFTVRTEAVGAARVRVEPEGGFLEKIVPEPIQYDFELTVGWSSESGFYFDSGGTLEIALADSITLGPLAIKETYLGITPGGSEDGSLPITIATTPALDLGFLTAQVNRVGLRADISFPEGREGNLGHADIDIGFEPPSGLALGVDAGPVRGGGIINFYPDENRYSGALQLQIGKYAITAIGLLKTELPGGGDGYSFLLLITAELPPIQLGFGFTLNGIGGLAGIHRSMKRKPLAKAVRTGSLNSVLFPQNVVENAQRIISDLRSVFPPTRDQHVFGPMAKFGWGTPTMLTMEVGVVLQVPSIEIALLGAFHVDLPDEDAGLISLNLAVFGYLDIPDKFLSVDASLYDSRIVAWTVSGDMAMRLRWGDNAKFMLSVGGFNPRYDPPKGFPELDRITASLTPPSGQPRLEYTGYLAVTPNTFQVGAAVALRADVGPLTVDGKLALDALFQFNPFKFIVDFLAELSVTFNGNGLSIKIDGTISGPGPFRIEGKVHVDVLMFSVTARMDVSIGSGGETEELPAAKVMPQLTEALGRPGNWAAQVPEGESSLVTLRQGQREQKQEQGGQQNGGGNGSSSGGDGSSKVIAHPLGGISVRQTVVPLGERVEKFGNTVPSDYESFRITSVTVNGQPVADRSALREKFAPAKYRKMSDSEKLNAPSFVKRTAGTKAGGDRVHYGGTDDASHRTTARLEYETTVVDREENNYKVPLSSLGTFARLDVRPESARIGIDAGRLDQLLRQTAAADLALGNEFLAYDPLVVGVGDEGFEVEDLTDDETTTVSGDETGETLLESGNGVTTFDSEVTLSPSNDD</sequence>
<feature type="region of interest" description="Disordered" evidence="1">
    <location>
        <begin position="327"/>
        <end position="356"/>
    </location>
</feature>
<evidence type="ECO:0000313" key="3">
    <source>
        <dbReference type="EMBL" id="TSD09195.1"/>
    </source>
</evidence>
<evidence type="ECO:0000259" key="2">
    <source>
        <dbReference type="Pfam" id="PF20248"/>
    </source>
</evidence>
<feature type="region of interest" description="Disordered" evidence="1">
    <location>
        <begin position="1180"/>
        <end position="1215"/>
    </location>
</feature>
<feature type="region of interest" description="Disordered" evidence="1">
    <location>
        <begin position="952"/>
        <end position="991"/>
    </location>
</feature>